<gene>
    <name evidence="2" type="ORF">AUEXF2481DRAFT_163556</name>
</gene>
<proteinExistence type="predicted"/>
<keyword evidence="1" id="KW-1133">Transmembrane helix</keyword>
<protein>
    <submittedName>
        <fullName evidence="2">Uncharacterized protein</fullName>
    </submittedName>
</protein>
<dbReference type="InParanoid" id="A0A074ZRE6"/>
<dbReference type="RefSeq" id="XP_013349356.1">
    <property type="nucleotide sequence ID" value="XM_013493902.1"/>
</dbReference>
<dbReference type="HOGENOM" id="CLU_1272064_0_0_1"/>
<organism evidence="2 3">
    <name type="scientific">Aureobasidium subglaciale (strain EXF-2481)</name>
    <name type="common">Aureobasidium pullulans var. subglaciale</name>
    <dbReference type="NCBI Taxonomy" id="1043005"/>
    <lineage>
        <taxon>Eukaryota</taxon>
        <taxon>Fungi</taxon>
        <taxon>Dikarya</taxon>
        <taxon>Ascomycota</taxon>
        <taxon>Pezizomycotina</taxon>
        <taxon>Dothideomycetes</taxon>
        <taxon>Dothideomycetidae</taxon>
        <taxon>Dothideales</taxon>
        <taxon>Saccotheciaceae</taxon>
        <taxon>Aureobasidium</taxon>
    </lineage>
</organism>
<dbReference type="Proteomes" id="UP000030641">
    <property type="component" value="Unassembled WGS sequence"/>
</dbReference>
<feature type="transmembrane region" description="Helical" evidence="1">
    <location>
        <begin position="20"/>
        <end position="40"/>
    </location>
</feature>
<reference evidence="2 3" key="1">
    <citation type="journal article" date="2014" name="BMC Genomics">
        <title>Genome sequencing of four Aureobasidium pullulans varieties: biotechnological potential, stress tolerance, and description of new species.</title>
        <authorList>
            <person name="Gostin Ar C."/>
            <person name="Ohm R.A."/>
            <person name="Kogej T."/>
            <person name="Sonjak S."/>
            <person name="Turk M."/>
            <person name="Zajc J."/>
            <person name="Zalar P."/>
            <person name="Grube M."/>
            <person name="Sun H."/>
            <person name="Han J."/>
            <person name="Sharma A."/>
            <person name="Chiniquy J."/>
            <person name="Ngan C.Y."/>
            <person name="Lipzen A."/>
            <person name="Barry K."/>
            <person name="Grigoriev I.V."/>
            <person name="Gunde-Cimerman N."/>
        </authorList>
    </citation>
    <scope>NUCLEOTIDE SEQUENCE [LARGE SCALE GENOMIC DNA]</scope>
    <source>
        <strain evidence="2 3">EXF-2481</strain>
    </source>
</reference>
<keyword evidence="1" id="KW-0472">Membrane</keyword>
<dbReference type="EMBL" id="KL584749">
    <property type="protein sequence ID" value="KER00857.1"/>
    <property type="molecule type" value="Genomic_DNA"/>
</dbReference>
<keyword evidence="1" id="KW-0812">Transmembrane</keyword>
<evidence type="ECO:0000313" key="3">
    <source>
        <dbReference type="Proteomes" id="UP000030641"/>
    </source>
</evidence>
<dbReference type="GeneID" id="25362202"/>
<sequence>MSESLSLLHTVRGHSGLLSAGLGFIIAVVDLGIALLVFGFESDEAFFLSKSNERFSLSDWVIDNGLIESPHDIIAFVLVFVVSDDGDHIVVKIVDLLGCKLGNVSGLELALMTSLEESISFDDSQSHGIKLVEFVDGSAALVAVFHGLIEVSECWCLVQVTREVHEAFEAVYALRKIGRCRRVIEVADEFCGGRARLGHRAAYDWGRRRWRHRDSAC</sequence>
<keyword evidence="3" id="KW-1185">Reference proteome</keyword>
<evidence type="ECO:0000313" key="2">
    <source>
        <dbReference type="EMBL" id="KER00857.1"/>
    </source>
</evidence>
<dbReference type="AlphaFoldDB" id="A0A074ZRE6"/>
<accession>A0A074ZRE6</accession>
<name>A0A074ZRE6_AURSE</name>
<evidence type="ECO:0000256" key="1">
    <source>
        <dbReference type="SAM" id="Phobius"/>
    </source>
</evidence>